<keyword evidence="11 12" id="KW-0472">Membrane</keyword>
<evidence type="ECO:0000256" key="3">
    <source>
        <dbReference type="ARBA" id="ARBA00009295"/>
    </source>
</evidence>
<dbReference type="Pfam" id="PF00173">
    <property type="entry name" value="Cyt-b5"/>
    <property type="match status" value="1"/>
</dbReference>
<comment type="caution">
    <text evidence="14">The sequence shown here is derived from an EMBL/GenBank/DDBJ whole genome shotgun (WGS) entry which is preliminary data.</text>
</comment>
<comment type="subcellular location">
    <subcellularLocation>
        <location evidence="1">Membrane</location>
        <topology evidence="1">Multi-pass membrane protein</topology>
    </subcellularLocation>
</comment>
<proteinExistence type="inferred from homology"/>
<evidence type="ECO:0000256" key="8">
    <source>
        <dbReference type="ARBA" id="ARBA00023002"/>
    </source>
</evidence>
<evidence type="ECO:0000256" key="9">
    <source>
        <dbReference type="ARBA" id="ARBA00023004"/>
    </source>
</evidence>
<evidence type="ECO:0000256" key="1">
    <source>
        <dbReference type="ARBA" id="ARBA00004141"/>
    </source>
</evidence>
<feature type="transmembrane region" description="Helical" evidence="12">
    <location>
        <begin position="645"/>
        <end position="662"/>
    </location>
</feature>
<name>A0ABP0PGP9_9DINO</name>
<feature type="domain" description="Cytochrome b5 heme-binding" evidence="13">
    <location>
        <begin position="365"/>
        <end position="441"/>
    </location>
</feature>
<dbReference type="PROSITE" id="PS00191">
    <property type="entry name" value="CYTOCHROME_B5_1"/>
    <property type="match status" value="1"/>
</dbReference>
<evidence type="ECO:0000256" key="5">
    <source>
        <dbReference type="ARBA" id="ARBA00022692"/>
    </source>
</evidence>
<evidence type="ECO:0000256" key="7">
    <source>
        <dbReference type="ARBA" id="ARBA00022989"/>
    </source>
</evidence>
<dbReference type="Pfam" id="PF00487">
    <property type="entry name" value="FA_desaturase"/>
    <property type="match status" value="1"/>
</dbReference>
<keyword evidence="10" id="KW-0443">Lipid metabolism</keyword>
<keyword evidence="7 12" id="KW-1133">Transmembrane helix</keyword>
<accession>A0ABP0PGP9</accession>
<evidence type="ECO:0000313" key="15">
    <source>
        <dbReference type="Proteomes" id="UP001642484"/>
    </source>
</evidence>
<gene>
    <name evidence="14" type="ORF">CCMP2556_LOCUS36800</name>
</gene>
<dbReference type="PANTHER" id="PTHR19353:SF30">
    <property type="entry name" value="DELTA 8-(E)-SPHINGOLIPID DESATURASE"/>
    <property type="match status" value="1"/>
</dbReference>
<sequence>MEENAGHGEIARTLVRPTRLLGSSWVQNSLAFPGRSASCSAVFKGMTGPIPFLHSFFRSFCVGFLLLPPSYGATELRISEVSEFSTAEEGCLTPWLELEHFGASPLDLSGAILCGQDSCSGASESYTFPAGSLLPAASRAVLCQQFTFPLGGLEASIVTLEDPGGQRLATTGWMPGCTVTTSIMSCTDRIFSEFAREQKVSYGRYLDQTGFWRYGFLHPPTPGEENILNCSNGSSGSCSYVPEHIWNVTCADSYSESFEGNEALCLASCSEDSRCNFFWVNENGKCSKFEVCDDVRAVVWAFDGKETRTTTWRKLVGAVQICIFERAGKGSKTLEKNSDSSMIFREEEGKTLLVPLHPKSSSKELRKFTVEEVAKHNTRDSLWIIVDNMVYDTTRYIDKHPGGPLMLENMAGKDCTDAFANYHTARVYKQLLPPMLIGEATDVTVPPHVQDFREVRQELLRRGLFETDMRFYAKMGAWLLSLFLLSLYLSIGCTSTRSHMLGAAVMGLFWQQLAGIGHDMGHSAISHNFHLDHSICSSLVAFMGISVCWWKRNHNTHHIVCNSIEHDPDIQHLPAIAVSPEIFKKPFWSTYYNELKAMDSVARFLVSFEHIFFYPIMMVARFNLYAQSLIQLCAKEYLHYRKTEFAAFAVYFAWIGALVSSLPTWGEIFGWLLVSHAVSGLLHVQICCSHFSMEKYHGHAYNDATDEWYITQLKTTMNFDTPPVLDWVHIGLQFQIEHHLFPRLPRHNLREARSLVKEVCRKHNIRYHEPGFFQANIETLQCLWHTAKAARLTKKGDSGFYESILWDGLTLNG</sequence>
<dbReference type="InterPro" id="IPR005804">
    <property type="entry name" value="FA_desaturase_dom"/>
</dbReference>
<evidence type="ECO:0000256" key="6">
    <source>
        <dbReference type="ARBA" id="ARBA00022723"/>
    </source>
</evidence>
<keyword evidence="8" id="KW-0560">Oxidoreductase</keyword>
<organism evidence="14 15">
    <name type="scientific">Durusdinium trenchii</name>
    <dbReference type="NCBI Taxonomy" id="1381693"/>
    <lineage>
        <taxon>Eukaryota</taxon>
        <taxon>Sar</taxon>
        <taxon>Alveolata</taxon>
        <taxon>Dinophyceae</taxon>
        <taxon>Suessiales</taxon>
        <taxon>Symbiodiniaceae</taxon>
        <taxon>Durusdinium</taxon>
    </lineage>
</organism>
<comment type="similarity">
    <text evidence="3">Belongs to the fatty acid desaturase type 1 family.</text>
</comment>
<dbReference type="SMART" id="SM01117">
    <property type="entry name" value="Cyt-b5"/>
    <property type="match status" value="1"/>
</dbReference>
<dbReference type="EMBL" id="CAXAMN010023029">
    <property type="protein sequence ID" value="CAK9074723.1"/>
    <property type="molecule type" value="Genomic_DNA"/>
</dbReference>
<keyword evidence="6" id="KW-0479">Metal-binding</keyword>
<dbReference type="InterPro" id="IPR012171">
    <property type="entry name" value="Fatty_acid_desaturase"/>
</dbReference>
<evidence type="ECO:0000313" key="14">
    <source>
        <dbReference type="EMBL" id="CAK9074723.1"/>
    </source>
</evidence>
<evidence type="ECO:0000259" key="13">
    <source>
        <dbReference type="PROSITE" id="PS50255"/>
    </source>
</evidence>
<protein>
    <recommendedName>
        <fullName evidence="13">Cytochrome b5 heme-binding domain-containing protein</fullName>
    </recommendedName>
</protein>
<feature type="transmembrane region" description="Helical" evidence="12">
    <location>
        <begin position="471"/>
        <end position="491"/>
    </location>
</feature>
<dbReference type="InterPro" id="IPR001199">
    <property type="entry name" value="Cyt_B5-like_heme/steroid-bd"/>
</dbReference>
<dbReference type="InterPro" id="IPR018506">
    <property type="entry name" value="Cyt_B5_heme-BS"/>
</dbReference>
<dbReference type="Proteomes" id="UP001642484">
    <property type="component" value="Unassembled WGS sequence"/>
</dbReference>
<evidence type="ECO:0000256" key="2">
    <source>
        <dbReference type="ARBA" id="ARBA00005189"/>
    </source>
</evidence>
<dbReference type="CDD" id="cd03506">
    <property type="entry name" value="Delta6-FADS-like"/>
    <property type="match status" value="1"/>
</dbReference>
<dbReference type="PANTHER" id="PTHR19353">
    <property type="entry name" value="FATTY ACID DESATURASE 2"/>
    <property type="match status" value="1"/>
</dbReference>
<reference evidence="14 15" key="1">
    <citation type="submission" date="2024-02" db="EMBL/GenBank/DDBJ databases">
        <authorList>
            <person name="Chen Y."/>
            <person name="Shah S."/>
            <person name="Dougan E. K."/>
            <person name="Thang M."/>
            <person name="Chan C."/>
        </authorList>
    </citation>
    <scope>NUCLEOTIDE SEQUENCE [LARGE SCALE GENOMIC DNA]</scope>
</reference>
<dbReference type="PROSITE" id="PS50255">
    <property type="entry name" value="CYTOCHROME_B5_2"/>
    <property type="match status" value="1"/>
</dbReference>
<keyword evidence="9" id="KW-0408">Iron</keyword>
<dbReference type="Gene3D" id="3.10.120.10">
    <property type="entry name" value="Cytochrome b5-like heme/steroid binding domain"/>
    <property type="match status" value="1"/>
</dbReference>
<comment type="pathway">
    <text evidence="2">Lipid metabolism.</text>
</comment>
<dbReference type="InterPro" id="IPR036400">
    <property type="entry name" value="Cyt_B5-like_heme/steroid_sf"/>
</dbReference>
<dbReference type="SUPFAM" id="SSF55856">
    <property type="entry name" value="Cytochrome b5-like heme/steroid binding domain"/>
    <property type="match status" value="1"/>
</dbReference>
<evidence type="ECO:0000256" key="11">
    <source>
        <dbReference type="ARBA" id="ARBA00023136"/>
    </source>
</evidence>
<keyword evidence="15" id="KW-1185">Reference proteome</keyword>
<evidence type="ECO:0000256" key="10">
    <source>
        <dbReference type="ARBA" id="ARBA00023098"/>
    </source>
</evidence>
<evidence type="ECO:0000256" key="4">
    <source>
        <dbReference type="ARBA" id="ARBA00022617"/>
    </source>
</evidence>
<keyword evidence="5 12" id="KW-0812">Transmembrane</keyword>
<keyword evidence="4" id="KW-0349">Heme</keyword>
<evidence type="ECO:0000256" key="12">
    <source>
        <dbReference type="SAM" id="Phobius"/>
    </source>
</evidence>